<dbReference type="EMBL" id="BARV01012780">
    <property type="protein sequence ID" value="GAI07867.1"/>
    <property type="molecule type" value="Genomic_DNA"/>
</dbReference>
<accession>X1KLB6</accession>
<comment type="caution">
    <text evidence="1">The sequence shown here is derived from an EMBL/GenBank/DDBJ whole genome shotgun (WGS) entry which is preliminary data.</text>
</comment>
<evidence type="ECO:0000313" key="1">
    <source>
        <dbReference type="EMBL" id="GAI07867.1"/>
    </source>
</evidence>
<sequence length="127" mass="14142">MLAEDTAVWTKFLLSGFIEIKEVWYDVRVGQPVFLGLGASDVDQRIAAGLTRKRIDVVCSVGGGIWVVEVKPYANMYAVGQIFTYARLYTLEYTSPGQVIPVIVCDDYDVDLIDEFDELGVLVLKNS</sequence>
<proteinExistence type="predicted"/>
<protein>
    <recommendedName>
        <fullName evidence="2">DUF91 domain-containing protein</fullName>
    </recommendedName>
</protein>
<gene>
    <name evidence="1" type="ORF">S06H3_23490</name>
</gene>
<dbReference type="AlphaFoldDB" id="X1KLB6"/>
<organism evidence="1">
    <name type="scientific">marine sediment metagenome</name>
    <dbReference type="NCBI Taxonomy" id="412755"/>
    <lineage>
        <taxon>unclassified sequences</taxon>
        <taxon>metagenomes</taxon>
        <taxon>ecological metagenomes</taxon>
    </lineage>
</organism>
<reference evidence="1" key="1">
    <citation type="journal article" date="2014" name="Front. Microbiol.">
        <title>High frequency of phylogenetically diverse reductive dehalogenase-homologous genes in deep subseafloor sedimentary metagenomes.</title>
        <authorList>
            <person name="Kawai M."/>
            <person name="Futagami T."/>
            <person name="Toyoda A."/>
            <person name="Takaki Y."/>
            <person name="Nishi S."/>
            <person name="Hori S."/>
            <person name="Arai W."/>
            <person name="Tsubouchi T."/>
            <person name="Morono Y."/>
            <person name="Uchiyama I."/>
            <person name="Ito T."/>
            <person name="Fujiyama A."/>
            <person name="Inagaki F."/>
            <person name="Takami H."/>
        </authorList>
    </citation>
    <scope>NUCLEOTIDE SEQUENCE</scope>
    <source>
        <strain evidence="1">Expedition CK06-06</strain>
    </source>
</reference>
<evidence type="ECO:0008006" key="2">
    <source>
        <dbReference type="Google" id="ProtNLM"/>
    </source>
</evidence>
<name>X1KLB6_9ZZZZ</name>